<dbReference type="PRINTS" id="PR00463">
    <property type="entry name" value="EP450I"/>
</dbReference>
<dbReference type="GO" id="GO:0020037">
    <property type="term" value="F:heme binding"/>
    <property type="evidence" value="ECO:0007669"/>
    <property type="project" value="InterPro"/>
</dbReference>
<keyword evidence="10" id="KW-0472">Membrane</keyword>
<keyword evidence="5 11" id="KW-0479">Metal-binding</keyword>
<dbReference type="InterPro" id="IPR050665">
    <property type="entry name" value="Cytochrome_P450_Monooxygen"/>
</dbReference>
<dbReference type="FunFam" id="1.10.630.10:FF:000029">
    <property type="entry name" value="Cytochrome P450 734A1"/>
    <property type="match status" value="1"/>
</dbReference>
<dbReference type="PANTHER" id="PTHR24282:SF255">
    <property type="entry name" value="CYTOCHROME P450 72A11-RELATED"/>
    <property type="match status" value="1"/>
</dbReference>
<comment type="similarity">
    <text evidence="2">Belongs to the cytochrome P450 family.</text>
</comment>
<evidence type="ECO:0000256" key="2">
    <source>
        <dbReference type="ARBA" id="ARBA00010617"/>
    </source>
</evidence>
<dbReference type="EMBL" id="JBBNAE010000011">
    <property type="protein sequence ID" value="KAK9085240.1"/>
    <property type="molecule type" value="Genomic_DNA"/>
</dbReference>
<evidence type="ECO:0000256" key="1">
    <source>
        <dbReference type="ARBA" id="ARBA00004370"/>
    </source>
</evidence>
<proteinExistence type="inferred from homology"/>
<evidence type="ECO:0000256" key="4">
    <source>
        <dbReference type="ARBA" id="ARBA00022692"/>
    </source>
</evidence>
<dbReference type="PROSITE" id="PS00086">
    <property type="entry name" value="CYTOCHROME_P450"/>
    <property type="match status" value="2"/>
</dbReference>
<keyword evidence="8 11" id="KW-0408">Iron</keyword>
<evidence type="ECO:0000313" key="12">
    <source>
        <dbReference type="EMBL" id="KAK9085240.1"/>
    </source>
</evidence>
<dbReference type="Proteomes" id="UP001417504">
    <property type="component" value="Unassembled WGS sequence"/>
</dbReference>
<evidence type="ECO:0000256" key="5">
    <source>
        <dbReference type="ARBA" id="ARBA00022723"/>
    </source>
</evidence>
<dbReference type="InterPro" id="IPR001128">
    <property type="entry name" value="Cyt_P450"/>
</dbReference>
<organism evidence="12 13">
    <name type="scientific">Stephania japonica</name>
    <dbReference type="NCBI Taxonomy" id="461633"/>
    <lineage>
        <taxon>Eukaryota</taxon>
        <taxon>Viridiplantae</taxon>
        <taxon>Streptophyta</taxon>
        <taxon>Embryophyta</taxon>
        <taxon>Tracheophyta</taxon>
        <taxon>Spermatophyta</taxon>
        <taxon>Magnoliopsida</taxon>
        <taxon>Ranunculales</taxon>
        <taxon>Menispermaceae</taxon>
        <taxon>Menispermoideae</taxon>
        <taxon>Cissampelideae</taxon>
        <taxon>Stephania</taxon>
    </lineage>
</organism>
<dbReference type="GO" id="GO:0016020">
    <property type="term" value="C:membrane"/>
    <property type="evidence" value="ECO:0007669"/>
    <property type="project" value="UniProtKB-SubCell"/>
</dbReference>
<accession>A0AAP0E207</accession>
<dbReference type="PANTHER" id="PTHR24282">
    <property type="entry name" value="CYTOCHROME P450 FAMILY MEMBER"/>
    <property type="match status" value="1"/>
</dbReference>
<evidence type="ECO:0000256" key="3">
    <source>
        <dbReference type="ARBA" id="ARBA00022617"/>
    </source>
</evidence>
<keyword evidence="7" id="KW-0560">Oxidoreductase</keyword>
<gene>
    <name evidence="12" type="ORF">Sjap_025651</name>
</gene>
<comment type="subcellular location">
    <subcellularLocation>
        <location evidence="1">Membrane</location>
    </subcellularLocation>
</comment>
<keyword evidence="9" id="KW-0503">Monooxygenase</keyword>
<evidence type="ECO:0000256" key="9">
    <source>
        <dbReference type="ARBA" id="ARBA00023033"/>
    </source>
</evidence>
<dbReference type="InterPro" id="IPR036396">
    <property type="entry name" value="Cyt_P450_sf"/>
</dbReference>
<dbReference type="SUPFAM" id="SSF48264">
    <property type="entry name" value="Cytochrome P450"/>
    <property type="match status" value="2"/>
</dbReference>
<dbReference type="Gene3D" id="1.10.630.10">
    <property type="entry name" value="Cytochrome P450"/>
    <property type="match status" value="3"/>
</dbReference>
<sequence>MIVLLGLLIFAALLILCVIKALIWVWWKPMKLERQLRRQGIKGPPYKLFHGNLKDNSAALMGAQSKPMKLSHSIVPRILPFIHKTVQNYGKLCVFWHGVTPRVIVADPELIKEVLLNKSGDFYKIRPNPFVLLLITGVTTYDGEKWAKHRKIINPAFHLEKLKIMFPAFRICCKELISRWEKLVFDGPFEIDVSPEFQRLTGDVISRTTFGSNYEEGRRIFQLQTEQARLVSQVIQSAYIPGFRLLPTKSNSRMKKIERESKALFEEMIKKREKDLKQGECQNDDLLSLLIDSSFKEVQEHGNSESVGLTIDEIIAECKLFYFVGQETTYSLLVWTMVLLGMHQEWQEQAREEVLQVFGRRTEPDLDGLSQLKIVTMIIYEVLRLYPPFVMLTRLTHKKVNIGEITLPQGVEIGLPIILVHHDRDIWGEDAQEFKPERFAEGVSKATQNRISFFPFSWGPRICIGQNFALVEAKMTLVMILQHFSFKLSTTYVHAPYTVVTLQPQYGAQIILEKLYWVFKALNKVWWKPRKIEKCLRQQGMSGTQYKFLFGDLKEAASTKSFIWLGATPMMNIMDPELIKEVFANKSGNFSKIEPDPLVKLLADGLVNHEGEKWARHRKIINPAFHLEKLKLMVPAFYASCDELVDRWEKLVSNGSFELDVWPEFQMLTGDSISRTAFGSNYEEGRRIFQLQTELAKLIVDFFDSQLFSIFRFLPTKRNRRMTEIEREIRTILTDMINKREKAIEAGEAHIQDLLGQETTSSLLVWTMILLSMHPDWQDKARKEVLEVFGTDKPSFDGLNNLKIVTMILFEVLRLYPPVVLLARENDKEVRIGNVTIPPGVQLAMPTLLLHHDRELWGEDAEEFKPERFSGGVSEATKNQLSFFPFGWGARICIGQKFAIVEAKMALAMILQRFSFELSPTYAHAPYDLVTLQPQYGAQIILHKL</sequence>
<protein>
    <recommendedName>
        <fullName evidence="14">Cytochrome P450</fullName>
    </recommendedName>
</protein>
<evidence type="ECO:0000256" key="11">
    <source>
        <dbReference type="PIRSR" id="PIRSR602401-1"/>
    </source>
</evidence>
<dbReference type="InterPro" id="IPR017972">
    <property type="entry name" value="Cyt_P450_CS"/>
</dbReference>
<dbReference type="AlphaFoldDB" id="A0AAP0E207"/>
<feature type="binding site" description="axial binding residue" evidence="11">
    <location>
        <position position="463"/>
    </location>
    <ligand>
        <name>heme</name>
        <dbReference type="ChEBI" id="CHEBI:30413"/>
    </ligand>
    <ligandPart>
        <name>Fe</name>
        <dbReference type="ChEBI" id="CHEBI:18248"/>
    </ligandPart>
</feature>
<comment type="cofactor">
    <cofactor evidence="11">
        <name>heme</name>
        <dbReference type="ChEBI" id="CHEBI:30413"/>
    </cofactor>
</comment>
<dbReference type="GO" id="GO:0005506">
    <property type="term" value="F:iron ion binding"/>
    <property type="evidence" value="ECO:0007669"/>
    <property type="project" value="InterPro"/>
</dbReference>
<evidence type="ECO:0000256" key="10">
    <source>
        <dbReference type="ARBA" id="ARBA00023136"/>
    </source>
</evidence>
<reference evidence="12 13" key="1">
    <citation type="submission" date="2024-01" db="EMBL/GenBank/DDBJ databases">
        <title>Genome assemblies of Stephania.</title>
        <authorList>
            <person name="Yang L."/>
        </authorList>
    </citation>
    <scope>NUCLEOTIDE SEQUENCE [LARGE SCALE GENOMIC DNA]</scope>
    <source>
        <strain evidence="12">QJT</strain>
        <tissue evidence="12">Leaf</tissue>
    </source>
</reference>
<dbReference type="GO" id="GO:0044550">
    <property type="term" value="P:secondary metabolite biosynthetic process"/>
    <property type="evidence" value="ECO:0007669"/>
    <property type="project" value="UniProtKB-ARBA"/>
</dbReference>
<name>A0AAP0E207_9MAGN</name>
<dbReference type="InterPro" id="IPR002401">
    <property type="entry name" value="Cyt_P450_E_grp-I"/>
</dbReference>
<keyword evidence="6" id="KW-1133">Transmembrane helix</keyword>
<dbReference type="PRINTS" id="PR00385">
    <property type="entry name" value="P450"/>
</dbReference>
<evidence type="ECO:0000256" key="6">
    <source>
        <dbReference type="ARBA" id="ARBA00022989"/>
    </source>
</evidence>
<evidence type="ECO:0000256" key="8">
    <source>
        <dbReference type="ARBA" id="ARBA00023004"/>
    </source>
</evidence>
<evidence type="ECO:0008006" key="14">
    <source>
        <dbReference type="Google" id="ProtNLM"/>
    </source>
</evidence>
<dbReference type="Pfam" id="PF00067">
    <property type="entry name" value="p450"/>
    <property type="match status" value="3"/>
</dbReference>
<dbReference type="GO" id="GO:0004497">
    <property type="term" value="F:monooxygenase activity"/>
    <property type="evidence" value="ECO:0007669"/>
    <property type="project" value="UniProtKB-KW"/>
</dbReference>
<evidence type="ECO:0000313" key="13">
    <source>
        <dbReference type="Proteomes" id="UP001417504"/>
    </source>
</evidence>
<keyword evidence="4" id="KW-0812">Transmembrane</keyword>
<keyword evidence="3 11" id="KW-0349">Heme</keyword>
<evidence type="ECO:0000256" key="7">
    <source>
        <dbReference type="ARBA" id="ARBA00023002"/>
    </source>
</evidence>
<dbReference type="GO" id="GO:0016705">
    <property type="term" value="F:oxidoreductase activity, acting on paired donors, with incorporation or reduction of molecular oxygen"/>
    <property type="evidence" value="ECO:0007669"/>
    <property type="project" value="InterPro"/>
</dbReference>
<keyword evidence="13" id="KW-1185">Reference proteome</keyword>
<comment type="caution">
    <text evidence="12">The sequence shown here is derived from an EMBL/GenBank/DDBJ whole genome shotgun (WGS) entry which is preliminary data.</text>
</comment>